<dbReference type="KEGG" id="mgy:MGMSRv2__2574"/>
<accession>V6F2X8</accession>
<keyword evidence="2" id="KW-1185">Reference proteome</keyword>
<sequence>MLKQQYLVKGKRGRIEDPILERTDSFCGRRHIHDPDYFGIKRQGISGDKKGFVAEPWVYADAKRWPRNP</sequence>
<reference evidence="1 2" key="1">
    <citation type="journal article" date="2014" name="Genome Announc.">
        <title>Complete genome sequence of Magnetospirillum gryphiswaldense MSR-1.</title>
        <authorList>
            <person name="Wang X."/>
            <person name="Wang Q."/>
            <person name="Zhang W."/>
            <person name="Wang Y."/>
            <person name="Li L."/>
            <person name="Wen T."/>
            <person name="Zhang T."/>
            <person name="Zhang Y."/>
            <person name="Xu J."/>
            <person name="Hu J."/>
            <person name="Li S."/>
            <person name="Liu L."/>
            <person name="Liu J."/>
            <person name="Jiang W."/>
            <person name="Tian J."/>
            <person name="Li Y."/>
            <person name="Schuler D."/>
            <person name="Wang L."/>
            <person name="Li J."/>
        </authorList>
    </citation>
    <scope>NUCLEOTIDE SEQUENCE [LARGE SCALE GENOMIC DNA]</scope>
    <source>
        <strain evidence="2">DSM 6361 / JCM 21280 / NBRC 15271 / MSR-1</strain>
    </source>
</reference>
<dbReference type="Proteomes" id="UP000018922">
    <property type="component" value="Chromosome I"/>
</dbReference>
<dbReference type="AlphaFoldDB" id="V6F2X8"/>
<dbReference type="STRING" id="1430440.MGMSRv2__2574"/>
<gene>
    <name evidence="1" type="ordered locus">MGMSRv2__2574</name>
</gene>
<dbReference type="EMBL" id="HG794546">
    <property type="protein sequence ID" value="CDK99789.1"/>
    <property type="molecule type" value="Genomic_DNA"/>
</dbReference>
<name>V6F2X8_MAGGM</name>
<evidence type="ECO:0000313" key="2">
    <source>
        <dbReference type="Proteomes" id="UP000018922"/>
    </source>
</evidence>
<dbReference type="HOGENOM" id="CLU_2770966_0_0_5"/>
<proteinExistence type="predicted"/>
<organism evidence="1 2">
    <name type="scientific">Magnetospirillum gryphiswaldense (strain DSM 6361 / JCM 21280 / NBRC 15271 / MSR-1)</name>
    <dbReference type="NCBI Taxonomy" id="431944"/>
    <lineage>
        <taxon>Bacteria</taxon>
        <taxon>Pseudomonadati</taxon>
        <taxon>Pseudomonadota</taxon>
        <taxon>Alphaproteobacteria</taxon>
        <taxon>Rhodospirillales</taxon>
        <taxon>Rhodospirillaceae</taxon>
        <taxon>Magnetospirillum</taxon>
    </lineage>
</organism>
<protein>
    <submittedName>
        <fullName evidence="1">Uncharacterized protein</fullName>
    </submittedName>
</protein>
<evidence type="ECO:0000313" key="1">
    <source>
        <dbReference type="EMBL" id="CDK99789.1"/>
    </source>
</evidence>